<dbReference type="Proteomes" id="UP001164746">
    <property type="component" value="Chromosome 5"/>
</dbReference>
<organism evidence="1 2">
    <name type="scientific">Mya arenaria</name>
    <name type="common">Soft-shell clam</name>
    <dbReference type="NCBI Taxonomy" id="6604"/>
    <lineage>
        <taxon>Eukaryota</taxon>
        <taxon>Metazoa</taxon>
        <taxon>Spiralia</taxon>
        <taxon>Lophotrochozoa</taxon>
        <taxon>Mollusca</taxon>
        <taxon>Bivalvia</taxon>
        <taxon>Autobranchia</taxon>
        <taxon>Heteroconchia</taxon>
        <taxon>Euheterodonta</taxon>
        <taxon>Imparidentia</taxon>
        <taxon>Neoheterodontei</taxon>
        <taxon>Myida</taxon>
        <taxon>Myoidea</taxon>
        <taxon>Myidae</taxon>
        <taxon>Mya</taxon>
    </lineage>
</organism>
<accession>A0ABY7E740</accession>
<protein>
    <submittedName>
        <fullName evidence="1">Uncharacterized protein</fullName>
    </submittedName>
</protein>
<gene>
    <name evidence="1" type="ORF">MAR_021196</name>
</gene>
<dbReference type="EMBL" id="CP111016">
    <property type="protein sequence ID" value="WAR05827.1"/>
    <property type="molecule type" value="Genomic_DNA"/>
</dbReference>
<evidence type="ECO:0000313" key="2">
    <source>
        <dbReference type="Proteomes" id="UP001164746"/>
    </source>
</evidence>
<name>A0ABY7E740_MYAAR</name>
<sequence length="109" mass="12028">MLSVKGMTPQAITSSRGATVTIKACGSIKWNHELLTWASPGSGDTMTESGWSNSLVFIDNTSSMKHVTTMDLSVMILFDDHQSHIYLTLSAWGEANNVVFLPFHHTRLM</sequence>
<proteinExistence type="predicted"/>
<reference evidence="1" key="1">
    <citation type="submission" date="2022-11" db="EMBL/GenBank/DDBJ databases">
        <title>Centuries of genome instability and evolution in soft-shell clam transmissible cancer (bioRxiv).</title>
        <authorList>
            <person name="Hart S.F.M."/>
            <person name="Yonemitsu M.A."/>
            <person name="Giersch R.M."/>
            <person name="Beal B.F."/>
            <person name="Arriagada G."/>
            <person name="Davis B.W."/>
            <person name="Ostrander E.A."/>
            <person name="Goff S.P."/>
            <person name="Metzger M.J."/>
        </authorList>
    </citation>
    <scope>NUCLEOTIDE SEQUENCE</scope>
    <source>
        <strain evidence="1">MELC-2E11</strain>
        <tissue evidence="1">Siphon/mantle</tissue>
    </source>
</reference>
<keyword evidence="2" id="KW-1185">Reference proteome</keyword>
<evidence type="ECO:0000313" key="1">
    <source>
        <dbReference type="EMBL" id="WAR05827.1"/>
    </source>
</evidence>